<dbReference type="InParanoid" id="A0A251TZF6"/>
<evidence type="ECO:0000313" key="3">
    <source>
        <dbReference type="EMBL" id="KAF5792802.1"/>
    </source>
</evidence>
<dbReference type="SUPFAM" id="SSF49503">
    <property type="entry name" value="Cupredoxins"/>
    <property type="match status" value="1"/>
</dbReference>
<sequence length="125" mass="13720">MAEGRGGAVVAMAVICLLVVALQCEAASFVVGDKAGWTMNIAGWEKGKTFKAGDTLVFNYQKGQHNVVVKKDPDDISMCSLHPDDKEYKSGKDTVTLNKGPNYIICSFRHHCPQMKLYINASWPI</sequence>
<accession>A0A251TZF6</accession>
<dbReference type="AlphaFoldDB" id="A0A251TZF6"/>
<feature type="chain" id="PRO_5013032933" evidence="1">
    <location>
        <begin position="27"/>
        <end position="125"/>
    </location>
</feature>
<dbReference type="InterPro" id="IPR003245">
    <property type="entry name" value="Phytocyanin_dom"/>
</dbReference>
<evidence type="ECO:0000313" key="5">
    <source>
        <dbReference type="Proteomes" id="UP000215914"/>
    </source>
</evidence>
<keyword evidence="5" id="KW-1185">Reference proteome</keyword>
<dbReference type="PROSITE" id="PS51485">
    <property type="entry name" value="PHYTOCYANIN"/>
    <property type="match status" value="1"/>
</dbReference>
<dbReference type="InterPro" id="IPR008972">
    <property type="entry name" value="Cupredoxin"/>
</dbReference>
<dbReference type="EMBL" id="CM007898">
    <property type="protein sequence ID" value="OTG16480.1"/>
    <property type="molecule type" value="Genomic_DNA"/>
</dbReference>
<proteinExistence type="predicted"/>
<dbReference type="PANTHER" id="PTHR33021:SF9">
    <property type="entry name" value="PUTATIVE, EXPRESSED-RELATED"/>
    <property type="match status" value="1"/>
</dbReference>
<dbReference type="Gramene" id="mRNA:HanXRQr2_Chr09g0410111">
    <property type="protein sequence ID" value="mRNA:HanXRQr2_Chr09g0410111"/>
    <property type="gene ID" value="HanXRQr2_Chr09g0410111"/>
</dbReference>
<reference evidence="3 5" key="1">
    <citation type="journal article" date="2017" name="Nature">
        <title>The sunflower genome provides insights into oil metabolism, flowering and Asterid evolution.</title>
        <authorList>
            <person name="Badouin H."/>
            <person name="Gouzy J."/>
            <person name="Grassa C.J."/>
            <person name="Murat F."/>
            <person name="Staton S.E."/>
            <person name="Cottret L."/>
            <person name="Lelandais-Briere C."/>
            <person name="Owens G.L."/>
            <person name="Carrere S."/>
            <person name="Mayjonade B."/>
            <person name="Legrand L."/>
            <person name="Gill N."/>
            <person name="Kane N.C."/>
            <person name="Bowers J.E."/>
            <person name="Hubner S."/>
            <person name="Bellec A."/>
            <person name="Berard A."/>
            <person name="Berges H."/>
            <person name="Blanchet N."/>
            <person name="Boniface M.C."/>
            <person name="Brunel D."/>
            <person name="Catrice O."/>
            <person name="Chaidir N."/>
            <person name="Claudel C."/>
            <person name="Donnadieu C."/>
            <person name="Faraut T."/>
            <person name="Fievet G."/>
            <person name="Helmstetter N."/>
            <person name="King M."/>
            <person name="Knapp S.J."/>
            <person name="Lai Z."/>
            <person name="Le Paslier M.C."/>
            <person name="Lippi Y."/>
            <person name="Lorenzon L."/>
            <person name="Mandel J.R."/>
            <person name="Marage G."/>
            <person name="Marchand G."/>
            <person name="Marquand E."/>
            <person name="Bret-Mestries E."/>
            <person name="Morien E."/>
            <person name="Nambeesan S."/>
            <person name="Nguyen T."/>
            <person name="Pegot-Espagnet P."/>
            <person name="Pouilly N."/>
            <person name="Raftis F."/>
            <person name="Sallet E."/>
            <person name="Schiex T."/>
            <person name="Thomas J."/>
            <person name="Vandecasteele C."/>
            <person name="Vares D."/>
            <person name="Vear F."/>
            <person name="Vautrin S."/>
            <person name="Crespi M."/>
            <person name="Mangin B."/>
            <person name="Burke J.M."/>
            <person name="Salse J."/>
            <person name="Munos S."/>
            <person name="Vincourt P."/>
            <person name="Rieseberg L.H."/>
            <person name="Langlade N.B."/>
        </authorList>
    </citation>
    <scope>NUCLEOTIDE SEQUENCE [LARGE SCALE GENOMIC DNA]</scope>
    <source>
        <strain evidence="5">cv. SF193</strain>
        <tissue evidence="3">Leaves</tissue>
    </source>
</reference>
<protein>
    <submittedName>
        <fullName evidence="3">Phytocyanin domain, cupredoxin</fullName>
    </submittedName>
    <submittedName>
        <fullName evidence="4">Putative cupredoxin</fullName>
    </submittedName>
</protein>
<gene>
    <name evidence="4" type="ORF">HannXRQ_Chr09g0271841</name>
    <name evidence="3" type="ORF">HanXRQr2_Chr09g0410111</name>
</gene>
<dbReference type="Proteomes" id="UP000215914">
    <property type="component" value="Chromosome 9"/>
</dbReference>
<evidence type="ECO:0000259" key="2">
    <source>
        <dbReference type="PROSITE" id="PS51485"/>
    </source>
</evidence>
<dbReference type="Pfam" id="PF02298">
    <property type="entry name" value="Cu_bind_like"/>
    <property type="match status" value="1"/>
</dbReference>
<dbReference type="OrthoDB" id="1934652at2759"/>
<reference evidence="4" key="2">
    <citation type="submission" date="2017-02" db="EMBL/GenBank/DDBJ databases">
        <title>Sunflower complete genome.</title>
        <authorList>
            <person name="Langlade N."/>
            <person name="Munos S."/>
        </authorList>
    </citation>
    <scope>NUCLEOTIDE SEQUENCE [LARGE SCALE GENOMIC DNA]</scope>
    <source>
        <tissue evidence="4">Leaves</tissue>
    </source>
</reference>
<evidence type="ECO:0000313" key="4">
    <source>
        <dbReference type="EMBL" id="OTG16480.1"/>
    </source>
</evidence>
<dbReference type="GO" id="GO:0009055">
    <property type="term" value="F:electron transfer activity"/>
    <property type="evidence" value="ECO:0007669"/>
    <property type="project" value="InterPro"/>
</dbReference>
<feature type="domain" description="Phytocyanin" evidence="2">
    <location>
        <begin position="27"/>
        <end position="125"/>
    </location>
</feature>
<organism evidence="4 5">
    <name type="scientific">Helianthus annuus</name>
    <name type="common">Common sunflower</name>
    <dbReference type="NCBI Taxonomy" id="4232"/>
    <lineage>
        <taxon>Eukaryota</taxon>
        <taxon>Viridiplantae</taxon>
        <taxon>Streptophyta</taxon>
        <taxon>Embryophyta</taxon>
        <taxon>Tracheophyta</taxon>
        <taxon>Spermatophyta</taxon>
        <taxon>Magnoliopsida</taxon>
        <taxon>eudicotyledons</taxon>
        <taxon>Gunneridae</taxon>
        <taxon>Pentapetalae</taxon>
        <taxon>asterids</taxon>
        <taxon>campanulids</taxon>
        <taxon>Asterales</taxon>
        <taxon>Asteraceae</taxon>
        <taxon>Asteroideae</taxon>
        <taxon>Heliantheae alliance</taxon>
        <taxon>Heliantheae</taxon>
        <taxon>Helianthus</taxon>
    </lineage>
</organism>
<dbReference type="InterPro" id="IPR039391">
    <property type="entry name" value="Phytocyanin-like"/>
</dbReference>
<evidence type="ECO:0000256" key="1">
    <source>
        <dbReference type="SAM" id="SignalP"/>
    </source>
</evidence>
<dbReference type="GO" id="GO:0005886">
    <property type="term" value="C:plasma membrane"/>
    <property type="evidence" value="ECO:0000318"/>
    <property type="project" value="GO_Central"/>
</dbReference>
<dbReference type="EMBL" id="MNCJ02000324">
    <property type="protein sequence ID" value="KAF5792802.1"/>
    <property type="molecule type" value="Genomic_DNA"/>
</dbReference>
<feature type="signal peptide" evidence="1">
    <location>
        <begin position="1"/>
        <end position="26"/>
    </location>
</feature>
<reference evidence="3" key="3">
    <citation type="submission" date="2020-06" db="EMBL/GenBank/DDBJ databases">
        <title>Helianthus annuus Genome sequencing and assembly Release 2.</title>
        <authorList>
            <person name="Gouzy J."/>
            <person name="Langlade N."/>
            <person name="Munos S."/>
        </authorList>
    </citation>
    <scope>NUCLEOTIDE SEQUENCE</scope>
    <source>
        <tissue evidence="3">Leaves</tissue>
    </source>
</reference>
<name>A0A251TZF6_HELAN</name>
<dbReference type="PANTHER" id="PTHR33021">
    <property type="entry name" value="BLUE COPPER PROTEIN"/>
    <property type="match status" value="1"/>
</dbReference>
<keyword evidence="1" id="KW-0732">Signal</keyword>
<dbReference type="Gene3D" id="2.60.40.420">
    <property type="entry name" value="Cupredoxins - blue copper proteins"/>
    <property type="match status" value="1"/>
</dbReference>